<proteinExistence type="predicted"/>
<keyword evidence="3" id="KW-1185">Reference proteome</keyword>
<dbReference type="RefSeq" id="WP_256707578.1">
    <property type="nucleotide sequence ID" value="NZ_CP101914.1"/>
</dbReference>
<dbReference type="Proteomes" id="UP001059773">
    <property type="component" value="Chromosome"/>
</dbReference>
<keyword evidence="1" id="KW-1133">Transmembrane helix</keyword>
<feature type="transmembrane region" description="Helical" evidence="1">
    <location>
        <begin position="104"/>
        <end position="129"/>
    </location>
</feature>
<evidence type="ECO:0000313" key="3">
    <source>
        <dbReference type="Proteomes" id="UP001059773"/>
    </source>
</evidence>
<feature type="transmembrane region" description="Helical" evidence="1">
    <location>
        <begin position="141"/>
        <end position="170"/>
    </location>
</feature>
<gene>
    <name evidence="2" type="ORF">NP439_20225</name>
</gene>
<keyword evidence="1" id="KW-0472">Membrane</keyword>
<feature type="transmembrane region" description="Helical" evidence="1">
    <location>
        <begin position="23"/>
        <end position="49"/>
    </location>
</feature>
<dbReference type="InterPro" id="IPR006938">
    <property type="entry name" value="DUF624"/>
</dbReference>
<evidence type="ECO:0000313" key="2">
    <source>
        <dbReference type="EMBL" id="UUI02340.1"/>
    </source>
</evidence>
<dbReference type="Pfam" id="PF04854">
    <property type="entry name" value="DUF624"/>
    <property type="match status" value="1"/>
</dbReference>
<sequence length="206" mass="23776">MTGFMAGYYTFCLWITRFLYVHFLWIGFTILGLGILGVMPATAAMFAVVRKWIQGEADNSPVFPLFWKTYKQEFLRSNLLGGILFFIGYALIIQYQILRSQEETMYFIASFAVLAIAILFIVIVLYFFPVFSHFKLSAIQYLLWPFMIGFLHPILTIMLFIAVAGIYYFVFMTMPGLLFLMGGTVAAFILTWGGQLTFSKFEYKEE</sequence>
<name>A0ABY5JPW9_9BACI</name>
<dbReference type="EMBL" id="CP101914">
    <property type="protein sequence ID" value="UUI02340.1"/>
    <property type="molecule type" value="Genomic_DNA"/>
</dbReference>
<feature type="transmembrane region" description="Helical" evidence="1">
    <location>
        <begin position="176"/>
        <end position="198"/>
    </location>
</feature>
<keyword evidence="1" id="KW-0812">Transmembrane</keyword>
<feature type="transmembrane region" description="Helical" evidence="1">
    <location>
        <begin position="78"/>
        <end position="98"/>
    </location>
</feature>
<reference evidence="2" key="1">
    <citation type="submission" date="2022-07" db="EMBL/GenBank/DDBJ databases">
        <title>FELIX.</title>
        <authorList>
            <person name="Wan K.H."/>
            <person name="Park S."/>
            <person name="Lawrence Q."/>
            <person name="Eichenberger J.P."/>
            <person name="Booth B.W."/>
            <person name="Piaggio A.J."/>
            <person name="Chandler J.C."/>
            <person name="Franklin A.B."/>
            <person name="Celniker S.E."/>
        </authorList>
    </citation>
    <scope>NUCLEOTIDE SEQUENCE</scope>
    <source>
        <strain evidence="2">QA-1986 374</strain>
    </source>
</reference>
<accession>A0ABY5JPW9</accession>
<protein>
    <submittedName>
        <fullName evidence="2">DUF624 domain-containing protein</fullName>
    </submittedName>
</protein>
<evidence type="ECO:0000256" key="1">
    <source>
        <dbReference type="SAM" id="Phobius"/>
    </source>
</evidence>
<organism evidence="2 3">
    <name type="scientific">Oceanobacillus jeddahense</name>
    <dbReference type="NCBI Taxonomy" id="1462527"/>
    <lineage>
        <taxon>Bacteria</taxon>
        <taxon>Bacillati</taxon>
        <taxon>Bacillota</taxon>
        <taxon>Bacilli</taxon>
        <taxon>Bacillales</taxon>
        <taxon>Bacillaceae</taxon>
        <taxon>Oceanobacillus</taxon>
    </lineage>
</organism>